<feature type="transmembrane region" description="Helical" evidence="1">
    <location>
        <begin position="37"/>
        <end position="59"/>
    </location>
</feature>
<reference evidence="2" key="1">
    <citation type="submission" date="2023-03" db="EMBL/GenBank/DDBJ databases">
        <title>Massive genome expansion in bonnet fungi (Mycena s.s.) driven by repeated elements and novel gene families across ecological guilds.</title>
        <authorList>
            <consortium name="Lawrence Berkeley National Laboratory"/>
            <person name="Harder C.B."/>
            <person name="Miyauchi S."/>
            <person name="Viragh M."/>
            <person name="Kuo A."/>
            <person name="Thoen E."/>
            <person name="Andreopoulos B."/>
            <person name="Lu D."/>
            <person name="Skrede I."/>
            <person name="Drula E."/>
            <person name="Henrissat B."/>
            <person name="Morin E."/>
            <person name="Kohler A."/>
            <person name="Barry K."/>
            <person name="LaButti K."/>
            <person name="Morin E."/>
            <person name="Salamov A."/>
            <person name="Lipzen A."/>
            <person name="Mereny Z."/>
            <person name="Hegedus B."/>
            <person name="Baldrian P."/>
            <person name="Stursova M."/>
            <person name="Weitz H."/>
            <person name="Taylor A."/>
            <person name="Grigoriev I.V."/>
            <person name="Nagy L.G."/>
            <person name="Martin F."/>
            <person name="Kauserud H."/>
        </authorList>
    </citation>
    <scope>NUCLEOTIDE SEQUENCE</scope>
    <source>
        <strain evidence="2">CBHHK173m</strain>
    </source>
</reference>
<accession>A0AAD6XQS9</accession>
<sequence length="196" mass="21690">MIEMSCKSKILNPLCGGEELGGNDYIQHTTMARGRRYLWIFACGLLVIGLLGLRTGSILNHEPEVQSPSALHVVPAAGQRAVQKSLVPLKRRVYLRVADSGKEGIGVHTLPQPQAHPLIFCVNLVHAAPLQAEHCSRARARRVAHPCAEQKLRVFDVGYLERPRRYSCRRASGLPDPRPCQQGGSGQACTRMVWRQ</sequence>
<dbReference type="Proteomes" id="UP001222325">
    <property type="component" value="Unassembled WGS sequence"/>
</dbReference>
<organism evidence="2 3">
    <name type="scientific">Mycena belliarum</name>
    <dbReference type="NCBI Taxonomy" id="1033014"/>
    <lineage>
        <taxon>Eukaryota</taxon>
        <taxon>Fungi</taxon>
        <taxon>Dikarya</taxon>
        <taxon>Basidiomycota</taxon>
        <taxon>Agaricomycotina</taxon>
        <taxon>Agaricomycetes</taxon>
        <taxon>Agaricomycetidae</taxon>
        <taxon>Agaricales</taxon>
        <taxon>Marasmiineae</taxon>
        <taxon>Mycenaceae</taxon>
        <taxon>Mycena</taxon>
    </lineage>
</organism>
<evidence type="ECO:0000313" key="3">
    <source>
        <dbReference type="Proteomes" id="UP001222325"/>
    </source>
</evidence>
<evidence type="ECO:0000313" key="2">
    <source>
        <dbReference type="EMBL" id="KAJ7081304.1"/>
    </source>
</evidence>
<dbReference type="AlphaFoldDB" id="A0AAD6XQS9"/>
<keyword evidence="3" id="KW-1185">Reference proteome</keyword>
<dbReference type="EMBL" id="JARJCN010000050">
    <property type="protein sequence ID" value="KAJ7081304.1"/>
    <property type="molecule type" value="Genomic_DNA"/>
</dbReference>
<comment type="caution">
    <text evidence="2">The sequence shown here is derived from an EMBL/GenBank/DDBJ whole genome shotgun (WGS) entry which is preliminary data.</text>
</comment>
<name>A0AAD6XQS9_9AGAR</name>
<gene>
    <name evidence="2" type="ORF">B0H15DRAFT_466224</name>
</gene>
<keyword evidence="1" id="KW-0812">Transmembrane</keyword>
<keyword evidence="1" id="KW-1133">Transmembrane helix</keyword>
<keyword evidence="1" id="KW-0472">Membrane</keyword>
<protein>
    <submittedName>
        <fullName evidence="2">Uncharacterized protein</fullName>
    </submittedName>
</protein>
<evidence type="ECO:0000256" key="1">
    <source>
        <dbReference type="SAM" id="Phobius"/>
    </source>
</evidence>
<proteinExistence type="predicted"/>